<dbReference type="PANTHER" id="PTHR45916:SF1">
    <property type="entry name" value="STRUCTURAL MAINTENANCE OF CHROMOSOMES PROTEIN 5"/>
    <property type="match status" value="1"/>
</dbReference>
<dbReference type="InterPro" id="IPR003395">
    <property type="entry name" value="RecF/RecN/SMC_N"/>
</dbReference>
<proteinExistence type="inferred from homology"/>
<dbReference type="Gene3D" id="3.40.50.300">
    <property type="entry name" value="P-loop containing nucleotide triphosphate hydrolases"/>
    <property type="match status" value="1"/>
</dbReference>
<accession>A0A1D1VV83</accession>
<gene>
    <name evidence="5" type="primary">RvY_14088-1</name>
    <name evidence="5" type="synonym">RvY_14088.1</name>
    <name evidence="5" type="ORF">RvY_14088</name>
</gene>
<evidence type="ECO:0000313" key="5">
    <source>
        <dbReference type="EMBL" id="GAV03698.1"/>
    </source>
</evidence>
<feature type="domain" description="RecF/RecN/SMC N-terminal" evidence="4">
    <location>
        <begin position="66"/>
        <end position="184"/>
    </location>
</feature>
<evidence type="ECO:0000313" key="6">
    <source>
        <dbReference type="Proteomes" id="UP000186922"/>
    </source>
</evidence>
<dbReference type="GO" id="GO:0005634">
    <property type="term" value="C:nucleus"/>
    <property type="evidence" value="ECO:0007669"/>
    <property type="project" value="TreeGrafter"/>
</dbReference>
<protein>
    <recommendedName>
        <fullName evidence="2">Structural maintenance of chromosomes protein 5</fullName>
    </recommendedName>
</protein>
<dbReference type="GO" id="GO:0000724">
    <property type="term" value="P:double-strand break repair via homologous recombination"/>
    <property type="evidence" value="ECO:0007669"/>
    <property type="project" value="TreeGrafter"/>
</dbReference>
<dbReference type="OrthoDB" id="10254973at2759"/>
<dbReference type="Pfam" id="PF02463">
    <property type="entry name" value="SMC_N"/>
    <property type="match status" value="1"/>
</dbReference>
<keyword evidence="3" id="KW-0175">Coiled coil</keyword>
<evidence type="ECO:0000259" key="4">
    <source>
        <dbReference type="Pfam" id="PF02463"/>
    </source>
</evidence>
<dbReference type="Proteomes" id="UP000186922">
    <property type="component" value="Unassembled WGS sequence"/>
</dbReference>
<dbReference type="GO" id="GO:0030915">
    <property type="term" value="C:Smc5-Smc6 complex"/>
    <property type="evidence" value="ECO:0007669"/>
    <property type="project" value="TreeGrafter"/>
</dbReference>
<dbReference type="GO" id="GO:0003697">
    <property type="term" value="F:single-stranded DNA binding"/>
    <property type="evidence" value="ECO:0007669"/>
    <property type="project" value="TreeGrafter"/>
</dbReference>
<dbReference type="AlphaFoldDB" id="A0A1D1VV83"/>
<reference evidence="5 6" key="1">
    <citation type="journal article" date="2016" name="Nat. Commun.">
        <title>Extremotolerant tardigrade genome and improved radiotolerance of human cultured cells by tardigrade-unique protein.</title>
        <authorList>
            <person name="Hashimoto T."/>
            <person name="Horikawa D.D."/>
            <person name="Saito Y."/>
            <person name="Kuwahara H."/>
            <person name="Kozuka-Hata H."/>
            <person name="Shin-I T."/>
            <person name="Minakuchi Y."/>
            <person name="Ohishi K."/>
            <person name="Motoyama A."/>
            <person name="Aizu T."/>
            <person name="Enomoto A."/>
            <person name="Kondo K."/>
            <person name="Tanaka S."/>
            <person name="Hara Y."/>
            <person name="Koshikawa S."/>
            <person name="Sagara H."/>
            <person name="Miura T."/>
            <person name="Yokobori S."/>
            <person name="Miyagawa K."/>
            <person name="Suzuki Y."/>
            <person name="Kubo T."/>
            <person name="Oyama M."/>
            <person name="Kohara Y."/>
            <person name="Fujiyama A."/>
            <person name="Arakawa K."/>
            <person name="Katayama T."/>
            <person name="Toyoda A."/>
            <person name="Kunieda T."/>
        </authorList>
    </citation>
    <scope>NUCLEOTIDE SEQUENCE [LARGE SCALE GENOMIC DNA]</scope>
    <source>
        <strain evidence="5 6">YOKOZUNA-1</strain>
    </source>
</reference>
<evidence type="ECO:0000256" key="3">
    <source>
        <dbReference type="ARBA" id="ARBA00023054"/>
    </source>
</evidence>
<sequence>MEEGNGTLPMEADDDVDTKGDIKLFIHSSPVFKKGAIKRLAIRNFLTFGETQPGPSSRKAPAPLYFYFEPSINIISGPNGFGKSSIVNAIALCCGSRAKFLRRGNVYGDLVKRGAGIDRAEIELTLHNPDHPKGQTRFARTIYRQSKNERTPNNEFFINGKPKKFHEYRARLKEEFRIVPENLSLFLLQDRIADLFDLKPFELLKCAEQSVPAPPPSLRRGFAA</sequence>
<name>A0A1D1VV83_RAMVA</name>
<organism evidence="5 6">
    <name type="scientific">Ramazzottius varieornatus</name>
    <name type="common">Water bear</name>
    <name type="synonym">Tardigrade</name>
    <dbReference type="NCBI Taxonomy" id="947166"/>
    <lineage>
        <taxon>Eukaryota</taxon>
        <taxon>Metazoa</taxon>
        <taxon>Ecdysozoa</taxon>
        <taxon>Tardigrada</taxon>
        <taxon>Eutardigrada</taxon>
        <taxon>Parachela</taxon>
        <taxon>Hypsibioidea</taxon>
        <taxon>Ramazzottiidae</taxon>
        <taxon>Ramazzottius</taxon>
    </lineage>
</organism>
<evidence type="ECO:0000256" key="2">
    <source>
        <dbReference type="ARBA" id="ARBA00018687"/>
    </source>
</evidence>
<comment type="similarity">
    <text evidence="1">Belongs to the SMC family. SMC5 subfamily.</text>
</comment>
<comment type="caution">
    <text evidence="5">The sequence shown here is derived from an EMBL/GenBank/DDBJ whole genome shotgun (WGS) entry which is preliminary data.</text>
</comment>
<evidence type="ECO:0000256" key="1">
    <source>
        <dbReference type="ARBA" id="ARBA00010171"/>
    </source>
</evidence>
<dbReference type="EMBL" id="BDGG01000010">
    <property type="protein sequence ID" value="GAV03698.1"/>
    <property type="molecule type" value="Genomic_DNA"/>
</dbReference>
<dbReference type="InterPro" id="IPR027417">
    <property type="entry name" value="P-loop_NTPase"/>
</dbReference>
<keyword evidence="6" id="KW-1185">Reference proteome</keyword>
<dbReference type="STRING" id="947166.A0A1D1VV83"/>
<dbReference type="SUPFAM" id="SSF52540">
    <property type="entry name" value="P-loop containing nucleoside triphosphate hydrolases"/>
    <property type="match status" value="1"/>
</dbReference>
<dbReference type="PANTHER" id="PTHR45916">
    <property type="entry name" value="STRUCTURAL MAINTENANCE OF CHROMOSOMES PROTEIN 5"/>
    <property type="match status" value="1"/>
</dbReference>